<keyword evidence="5 6" id="KW-0949">S-adenosyl-L-methionine</keyword>
<dbReference type="InterPro" id="IPR014776">
    <property type="entry name" value="4pyrrole_Mease_sub2"/>
</dbReference>
<dbReference type="NCBIfam" id="TIGR00096">
    <property type="entry name" value="16S rRNA (cytidine(1402)-2'-O)-methyltransferase"/>
    <property type="match status" value="1"/>
</dbReference>
<dbReference type="GO" id="GO:0005737">
    <property type="term" value="C:cytoplasm"/>
    <property type="evidence" value="ECO:0007669"/>
    <property type="project" value="UniProtKB-SubCell"/>
</dbReference>
<dbReference type="HAMAP" id="MF_01877">
    <property type="entry name" value="16SrRNA_methyltr_I"/>
    <property type="match status" value="1"/>
</dbReference>
<dbReference type="SUPFAM" id="SSF53790">
    <property type="entry name" value="Tetrapyrrole methylase"/>
    <property type="match status" value="1"/>
</dbReference>
<name>D6CRQ0_THIA3</name>
<proteinExistence type="inferred from homology"/>
<evidence type="ECO:0000259" key="8">
    <source>
        <dbReference type="Pfam" id="PF23016"/>
    </source>
</evidence>
<evidence type="ECO:0000256" key="4">
    <source>
        <dbReference type="ARBA" id="ARBA00022679"/>
    </source>
</evidence>
<evidence type="ECO:0000256" key="3">
    <source>
        <dbReference type="ARBA" id="ARBA00022603"/>
    </source>
</evidence>
<comment type="catalytic activity">
    <reaction evidence="6">
        <text>cytidine(1402) in 16S rRNA + S-adenosyl-L-methionine = 2'-O-methylcytidine(1402) in 16S rRNA + S-adenosyl-L-homocysteine + H(+)</text>
        <dbReference type="Rhea" id="RHEA:42924"/>
        <dbReference type="Rhea" id="RHEA-COMP:10285"/>
        <dbReference type="Rhea" id="RHEA-COMP:10286"/>
        <dbReference type="ChEBI" id="CHEBI:15378"/>
        <dbReference type="ChEBI" id="CHEBI:57856"/>
        <dbReference type="ChEBI" id="CHEBI:59789"/>
        <dbReference type="ChEBI" id="CHEBI:74495"/>
        <dbReference type="ChEBI" id="CHEBI:82748"/>
        <dbReference type="EC" id="2.1.1.198"/>
    </reaction>
</comment>
<dbReference type="GO" id="GO:0070677">
    <property type="term" value="F:rRNA (cytosine-2'-O-)-methyltransferase activity"/>
    <property type="evidence" value="ECO:0007669"/>
    <property type="project" value="UniProtKB-UniRule"/>
</dbReference>
<reference evidence="11" key="2">
    <citation type="journal article" date="2010" name="PLoS Genet.">
        <title>Structure, function, and evolution of the Thiomonas spp. genome.</title>
        <authorList>
            <person name="Arsene-Ploetze F."/>
            <person name="Koechler S."/>
            <person name="Marchal M."/>
            <person name="Coppee J.Y."/>
            <person name="Chandler M."/>
            <person name="Bonnefoy V."/>
            <person name="Brochier-Armanet C."/>
            <person name="Barakat M."/>
            <person name="Barbe V."/>
            <person name="Battaglia-Brunet F."/>
            <person name="Bruneel O."/>
            <person name="Bryan C.G."/>
            <person name="Cleiss-Arnold J."/>
            <person name="Cruveiller S."/>
            <person name="Erhardt M."/>
            <person name="Heinrich-Salmeron A."/>
            <person name="Hommais F."/>
            <person name="Joulian C."/>
            <person name="Krin E."/>
            <person name="Lieutaud A."/>
            <person name="Lievremont D."/>
            <person name="Michel C."/>
            <person name="Muller D."/>
            <person name="Ortet P."/>
            <person name="Proux C."/>
            <person name="Siguier P."/>
            <person name="Roche D."/>
            <person name="Rouy Z."/>
            <person name="Salvignol G."/>
            <person name="Slyemi D."/>
            <person name="Talla E."/>
            <person name="Weiss S."/>
            <person name="Weissenbach J."/>
            <person name="Medigue C."/>
            <person name="Bertin P.N."/>
        </authorList>
    </citation>
    <scope>NUCLEOTIDE SEQUENCE [LARGE SCALE GENOMIC DNA]</scope>
    <source>
        <strain evidence="11">DSM 22701 / CIP 110005 / 3As</strain>
    </source>
</reference>
<keyword evidence="12" id="KW-1185">Reference proteome</keyword>
<evidence type="ECO:0000256" key="5">
    <source>
        <dbReference type="ARBA" id="ARBA00022691"/>
    </source>
</evidence>
<comment type="subcellular location">
    <subcellularLocation>
        <location evidence="6">Cytoplasm</location>
    </subcellularLocation>
</comment>
<protein>
    <recommendedName>
        <fullName evidence="6">Ribosomal RNA small subunit methyltransferase I</fullName>
        <ecNumber evidence="6">2.1.1.198</ecNumber>
    </recommendedName>
    <alternativeName>
        <fullName evidence="6">16S rRNA 2'-O-ribose C1402 methyltransferase</fullName>
    </alternativeName>
    <alternativeName>
        <fullName evidence="6">rRNA (cytidine-2'-O-)-methyltransferase RsmI</fullName>
    </alternativeName>
</protein>
<keyword evidence="1 6" id="KW-0963">Cytoplasm</keyword>
<sequence>MPAMSTPLQTALEFCAQQDFPPALYMVSAPIGNLADISLRALAVLHHADRIAAEDTRVAQRLLEAYGLRKPTLRCDRHREAQAAQHIVAAVAAGERVAFVSDAGTPGISDPGSRIAAAAHAAGLRVMPLPGASAVTTALSASGLDLHSGYCFAGFAPEKAVALRAFLQAALQASRVTVFFEAPHRLRDCLLTLLDLDAQAQLVLAKELSKQFETLLPCTPQAALDWLDADPRRAQGEFVLLLQPRAAVAELDTRAIALLQRLAQELPASRAAAVAADLTGLKRDALYRWLLDQKQG</sequence>
<accession>D6CRQ0</accession>
<dbReference type="PANTHER" id="PTHR46111:SF1">
    <property type="entry name" value="RIBOSOMAL RNA SMALL SUBUNIT METHYLTRANSFERASE I"/>
    <property type="match status" value="1"/>
</dbReference>
<reference evidence="10 12" key="4">
    <citation type="submission" date="2015-03" db="EMBL/GenBank/DDBJ databases">
        <authorList>
            <person name="Regsiter A."/>
            <person name="william w."/>
        </authorList>
    </citation>
    <scope>NUCLEOTIDE SEQUENCE [LARGE SCALE GENOMIC DNA]</scope>
    <source>
        <strain evidence="10 12">CB1</strain>
    </source>
</reference>
<dbReference type="Proteomes" id="UP000078599">
    <property type="component" value="Unassembled WGS sequence"/>
</dbReference>
<dbReference type="InterPro" id="IPR053910">
    <property type="entry name" value="RsmI_HTH"/>
</dbReference>
<reference key="1">
    <citation type="submission" date="2009-07" db="EMBL/GenBank/DDBJ databases">
        <authorList>
            <person name="Genoscope - CEA"/>
        </authorList>
    </citation>
    <scope>NUCLEOTIDE SEQUENCE</scope>
    <source>
        <strain>3As</strain>
    </source>
</reference>
<dbReference type="InterPro" id="IPR000878">
    <property type="entry name" value="4pyrrol_Mease"/>
</dbReference>
<dbReference type="Pfam" id="PF23016">
    <property type="entry name" value="RsmI_C"/>
    <property type="match status" value="1"/>
</dbReference>
<dbReference type="InterPro" id="IPR018063">
    <property type="entry name" value="SAM_MeTrfase_RsmI_CS"/>
</dbReference>
<evidence type="ECO:0000259" key="7">
    <source>
        <dbReference type="Pfam" id="PF00590"/>
    </source>
</evidence>
<evidence type="ECO:0000313" key="9">
    <source>
        <dbReference type="EMBL" id="CAZ87291.1"/>
    </source>
</evidence>
<reference evidence="9" key="3">
    <citation type="submission" date="2010-07" db="EMBL/GenBank/DDBJ databases">
        <authorList>
            <person name="Genoscope - CEA"/>
        </authorList>
    </citation>
    <scope>NUCLEOTIDE SEQUENCE</scope>
    <source>
        <strain evidence="9">3As</strain>
    </source>
</reference>
<dbReference type="eggNOG" id="COG0313">
    <property type="taxonomic scope" value="Bacteria"/>
</dbReference>
<evidence type="ECO:0000313" key="10">
    <source>
        <dbReference type="EMBL" id="CQR29905.1"/>
    </source>
</evidence>
<comment type="similarity">
    <text evidence="6">Belongs to the methyltransferase superfamily. RsmI family.</text>
</comment>
<dbReference type="Proteomes" id="UP000002372">
    <property type="component" value="Chromosome"/>
</dbReference>
<gene>
    <name evidence="6" type="primary">rsmI</name>
    <name evidence="10" type="synonym">yraL</name>
    <name evidence="9" type="ordered locus">THI_0554</name>
    <name evidence="10" type="ORF">THICB1_130029</name>
</gene>
<dbReference type="HOGENOM" id="CLU_044779_2_0_4"/>
<evidence type="ECO:0000313" key="11">
    <source>
        <dbReference type="Proteomes" id="UP000002372"/>
    </source>
</evidence>
<evidence type="ECO:0000313" key="12">
    <source>
        <dbReference type="Proteomes" id="UP000078599"/>
    </source>
</evidence>
<evidence type="ECO:0000256" key="6">
    <source>
        <dbReference type="HAMAP-Rule" id="MF_01877"/>
    </source>
</evidence>
<evidence type="ECO:0000256" key="1">
    <source>
        <dbReference type="ARBA" id="ARBA00022490"/>
    </source>
</evidence>
<keyword evidence="2 6" id="KW-0698">rRNA processing</keyword>
<dbReference type="CDD" id="cd11648">
    <property type="entry name" value="RsmI"/>
    <property type="match status" value="1"/>
</dbReference>
<comment type="function">
    <text evidence="6">Catalyzes the 2'-O-methylation of the ribose of cytidine 1402 (C1402) in 16S rRNA.</text>
</comment>
<dbReference type="Gene3D" id="3.30.950.10">
    <property type="entry name" value="Methyltransferase, Cobalt-precorrin-4 Transmethylase, Domain 2"/>
    <property type="match status" value="1"/>
</dbReference>
<dbReference type="EMBL" id="FP475956">
    <property type="protein sequence ID" value="CAZ87291.1"/>
    <property type="molecule type" value="Genomic_DNA"/>
</dbReference>
<dbReference type="PIRSF" id="PIRSF005917">
    <property type="entry name" value="MTase_YraL"/>
    <property type="match status" value="1"/>
</dbReference>
<dbReference type="Pfam" id="PF00590">
    <property type="entry name" value="TP_methylase"/>
    <property type="match status" value="1"/>
</dbReference>
<feature type="domain" description="RsmI HTH" evidence="8">
    <location>
        <begin position="250"/>
        <end position="294"/>
    </location>
</feature>
<dbReference type="PROSITE" id="PS01296">
    <property type="entry name" value="RSMI"/>
    <property type="match status" value="1"/>
</dbReference>
<keyword evidence="4 6" id="KW-0808">Transferase</keyword>
<feature type="domain" description="Tetrapyrrole methylase" evidence="7">
    <location>
        <begin position="24"/>
        <end position="219"/>
    </location>
</feature>
<dbReference type="InterPro" id="IPR014777">
    <property type="entry name" value="4pyrrole_Mease_sub1"/>
</dbReference>
<dbReference type="AlphaFoldDB" id="D6CRQ0"/>
<keyword evidence="3 6" id="KW-0489">Methyltransferase</keyword>
<dbReference type="EC" id="2.1.1.198" evidence="6"/>
<dbReference type="EMBL" id="CTRI01000005">
    <property type="protein sequence ID" value="CQR29905.1"/>
    <property type="molecule type" value="Genomic_DNA"/>
</dbReference>
<dbReference type="Gene3D" id="3.40.1010.10">
    <property type="entry name" value="Cobalt-precorrin-4 Transmethylase, Domain 1"/>
    <property type="match status" value="1"/>
</dbReference>
<dbReference type="KEGG" id="thi:THI_0554"/>
<dbReference type="PANTHER" id="PTHR46111">
    <property type="entry name" value="RIBOSOMAL RNA SMALL SUBUNIT METHYLTRANSFERASE I"/>
    <property type="match status" value="1"/>
</dbReference>
<dbReference type="InterPro" id="IPR035996">
    <property type="entry name" value="4pyrrol_Methylase_sf"/>
</dbReference>
<evidence type="ECO:0000256" key="2">
    <source>
        <dbReference type="ARBA" id="ARBA00022552"/>
    </source>
</evidence>
<dbReference type="InterPro" id="IPR008189">
    <property type="entry name" value="rRNA_ssu_MeTfrase_I"/>
</dbReference>
<organism evidence="9 11">
    <name type="scientific">Thiomonas arsenitoxydans (strain DSM 22701 / CIP 110005 / 3As)</name>
    <dbReference type="NCBI Taxonomy" id="426114"/>
    <lineage>
        <taxon>Bacteria</taxon>
        <taxon>Pseudomonadati</taxon>
        <taxon>Pseudomonadota</taxon>
        <taxon>Betaproteobacteria</taxon>
        <taxon>Burkholderiales</taxon>
        <taxon>Thiomonas</taxon>
    </lineage>
</organism>